<reference evidence="2" key="3">
    <citation type="submission" date="2023-05" db="EMBL/GenBank/DDBJ databases">
        <authorList>
            <person name="Smith C.H."/>
        </authorList>
    </citation>
    <scope>NUCLEOTIDE SEQUENCE</scope>
    <source>
        <strain evidence="2">CHS0354</strain>
        <tissue evidence="2">Mantle</tissue>
    </source>
</reference>
<reference evidence="2" key="1">
    <citation type="journal article" date="2021" name="Genome Biol. Evol.">
        <title>A High-Quality Reference Genome for a Parasitic Bivalve with Doubly Uniparental Inheritance (Bivalvia: Unionida).</title>
        <authorList>
            <person name="Smith C.H."/>
        </authorList>
    </citation>
    <scope>NUCLEOTIDE SEQUENCE</scope>
    <source>
        <strain evidence="2">CHS0354</strain>
    </source>
</reference>
<protein>
    <submittedName>
        <fullName evidence="2">Uncharacterized protein</fullName>
    </submittedName>
</protein>
<dbReference type="Proteomes" id="UP001195483">
    <property type="component" value="Unassembled WGS sequence"/>
</dbReference>
<organism evidence="2 3">
    <name type="scientific">Potamilus streckersoni</name>
    <dbReference type="NCBI Taxonomy" id="2493646"/>
    <lineage>
        <taxon>Eukaryota</taxon>
        <taxon>Metazoa</taxon>
        <taxon>Spiralia</taxon>
        <taxon>Lophotrochozoa</taxon>
        <taxon>Mollusca</taxon>
        <taxon>Bivalvia</taxon>
        <taxon>Autobranchia</taxon>
        <taxon>Heteroconchia</taxon>
        <taxon>Palaeoheterodonta</taxon>
        <taxon>Unionida</taxon>
        <taxon>Unionoidea</taxon>
        <taxon>Unionidae</taxon>
        <taxon>Ambleminae</taxon>
        <taxon>Lampsilini</taxon>
        <taxon>Potamilus</taxon>
    </lineage>
</organism>
<evidence type="ECO:0000313" key="2">
    <source>
        <dbReference type="EMBL" id="KAK3603930.1"/>
    </source>
</evidence>
<name>A0AAE0W8B0_9BIVA</name>
<feature type="region of interest" description="Disordered" evidence="1">
    <location>
        <begin position="128"/>
        <end position="165"/>
    </location>
</feature>
<sequence length="266" mass="30166">MGNSTSTRLTQITKCNRKCKFGRLGKIFQCFKGEDDTDQNQRKGNAIDFEEPFSEQRKNGPIIPFILPGDKAQVTDSYNVFHEKLCVNLSVNEIESGDNVSTRATPGLSSNDSFACLSSPIDTQSKFQLSPSAQDFQSPRDTNGPSLDTRDRRFRPKAAKGNRTRSVSNNVDIYLPGAVFAIMAEDQSEGSNIKKMQDQCLCEWMRRCQEAENKKEKHLETQKRSLVFQSEQEGKTNSGISKLEPHGRPIYKKMLQWMHKMFPRAI</sequence>
<accession>A0AAE0W8B0</accession>
<feature type="compositionally biased region" description="Basic residues" evidence="1">
    <location>
        <begin position="152"/>
        <end position="163"/>
    </location>
</feature>
<dbReference type="AlphaFoldDB" id="A0AAE0W8B0"/>
<evidence type="ECO:0000256" key="1">
    <source>
        <dbReference type="SAM" id="MobiDB-lite"/>
    </source>
</evidence>
<evidence type="ECO:0000313" key="3">
    <source>
        <dbReference type="Proteomes" id="UP001195483"/>
    </source>
</evidence>
<reference evidence="2" key="2">
    <citation type="journal article" date="2021" name="Genome Biol. Evol.">
        <title>Developing a high-quality reference genome for a parasitic bivalve with doubly uniparental inheritance (Bivalvia: Unionida).</title>
        <authorList>
            <person name="Smith C.H."/>
        </authorList>
    </citation>
    <scope>NUCLEOTIDE SEQUENCE</scope>
    <source>
        <strain evidence="2">CHS0354</strain>
        <tissue evidence="2">Mantle</tissue>
    </source>
</reference>
<keyword evidence="3" id="KW-1185">Reference proteome</keyword>
<gene>
    <name evidence="2" type="ORF">CHS0354_042940</name>
</gene>
<dbReference type="EMBL" id="JAEAOA010002358">
    <property type="protein sequence ID" value="KAK3603930.1"/>
    <property type="molecule type" value="Genomic_DNA"/>
</dbReference>
<proteinExistence type="predicted"/>
<comment type="caution">
    <text evidence="2">The sequence shown here is derived from an EMBL/GenBank/DDBJ whole genome shotgun (WGS) entry which is preliminary data.</text>
</comment>
<feature type="compositionally biased region" description="Polar residues" evidence="1">
    <location>
        <begin position="128"/>
        <end position="146"/>
    </location>
</feature>